<organism evidence="1 2">
    <name type="scientific">Desulfocurvibacter africanus subsp. africanus str. Walvis Bay</name>
    <dbReference type="NCBI Taxonomy" id="690850"/>
    <lineage>
        <taxon>Bacteria</taxon>
        <taxon>Pseudomonadati</taxon>
        <taxon>Thermodesulfobacteriota</taxon>
        <taxon>Desulfovibrionia</taxon>
        <taxon>Desulfovibrionales</taxon>
        <taxon>Desulfovibrionaceae</taxon>
        <taxon>Desulfocurvibacter</taxon>
    </lineage>
</organism>
<dbReference type="Proteomes" id="UP000007844">
    <property type="component" value="Chromosome"/>
</dbReference>
<dbReference type="InterPro" id="IPR010272">
    <property type="entry name" value="T6SS_TssF"/>
</dbReference>
<dbReference type="HOGENOM" id="CLU_028593_2_1_7"/>
<dbReference type="NCBIfam" id="TIGR03359">
    <property type="entry name" value="VI_chp_6"/>
    <property type="match status" value="1"/>
</dbReference>
<dbReference type="eggNOG" id="COG3519">
    <property type="taxonomic scope" value="Bacteria"/>
</dbReference>
<dbReference type="RefSeq" id="WP_014260285.1">
    <property type="nucleotide sequence ID" value="NC_016629.1"/>
</dbReference>
<dbReference type="EMBL" id="CP003221">
    <property type="protein sequence ID" value="EGJ50570.1"/>
    <property type="molecule type" value="Genomic_DNA"/>
</dbReference>
<protein>
    <submittedName>
        <fullName evidence="1">Type VI secretion protein, VC_A0110 family</fullName>
    </submittedName>
</protein>
<dbReference type="PIRSF" id="PIRSF028304">
    <property type="entry name" value="UCP028304"/>
    <property type="match status" value="1"/>
</dbReference>
<dbReference type="PANTHER" id="PTHR35370">
    <property type="entry name" value="CYTOPLASMIC PROTEIN-RELATED-RELATED"/>
    <property type="match status" value="1"/>
</dbReference>
<dbReference type="AlphaFoldDB" id="F3YX72"/>
<reference evidence="1 2" key="1">
    <citation type="journal article" date="2011" name="J. Bacteriol.">
        <title>Genome sequence of the mercury-methylating and pleomorphic Desulfovibrio africanus Strain Walvis Bay.</title>
        <authorList>
            <person name="Brown S.D."/>
            <person name="Wall J.D."/>
            <person name="Kucken A.M."/>
            <person name="Gilmour C.C."/>
            <person name="Podar M."/>
            <person name="Brandt C.C."/>
            <person name="Teshima H."/>
            <person name="Detter J.C."/>
            <person name="Han C.S."/>
            <person name="Land M.L."/>
            <person name="Lucas S."/>
            <person name="Han J."/>
            <person name="Pennacchio L."/>
            <person name="Nolan M."/>
            <person name="Pitluck S."/>
            <person name="Woyke T."/>
            <person name="Goodwin L."/>
            <person name="Palumbo A.V."/>
            <person name="Elias D.A."/>
        </authorList>
    </citation>
    <scope>NUCLEOTIDE SEQUENCE [LARGE SCALE GENOMIC DNA]</scope>
    <source>
        <strain evidence="1 2">Walvis Bay</strain>
    </source>
</reference>
<gene>
    <name evidence="1" type="ORF">Desaf_2244</name>
</gene>
<evidence type="ECO:0000313" key="2">
    <source>
        <dbReference type="Proteomes" id="UP000007844"/>
    </source>
</evidence>
<sequence>MLNRFFQQELSHLRDLAAEFSRLHPALAPMLSGPTKDPDVERLLEGTAFLTGLLRCKLDDDFPELIHGLAQLTFPHSLRPVPSTSMVVFAPKPNLKETMRIPAGTALASIPVEGTKCLFRTCYDLDVHPLKLTSAKLAERTGGSRSIQLSLQLSGLALNKWRPKSLRLHVSGQYAEATNLFELLLTRTERIVVRPLDGGSPLVLPPIRIKSAGFGRDEALLPYPSQAFPGYRIIQEYFTLPEKFLFLDISGLDGWQDPGAGSRFEIHFELGQIPNDLPRVGAESFQLFATPVVNVFTHDAAPIRLDHRASEYRILPEGGSSAQYQVFSVEKVVGIAQGSVKTREYTPFEIMKPSSTGNPVHYVNRRISPVSGLTEVLLSVAYPPGELPPERETLAVSLLCTNAQLPERLRLGDINQPTSTSPELCEFRNIRQPTPQVEPPMGHDQLWRLLSHMTLNLMSLADASNLREILKLSVHPSGRDRTLFEGNMKRLDGIEKLSVKAADRLVRGLLVRGNELSLTLNPDSFASRGDMYLFGCILDYFLGTYAQINTFTQLSVQDALKGDTYRWPARAGDKPLI</sequence>
<dbReference type="STRING" id="690850.Desaf_2244"/>
<dbReference type="Pfam" id="PF05947">
    <property type="entry name" value="T6SS_TssF"/>
    <property type="match status" value="1"/>
</dbReference>
<keyword evidence="2" id="KW-1185">Reference proteome</keyword>
<evidence type="ECO:0000313" key="1">
    <source>
        <dbReference type="EMBL" id="EGJ50570.1"/>
    </source>
</evidence>
<dbReference type="PANTHER" id="PTHR35370:SF4">
    <property type="entry name" value="TYPE VI SECRETION SYSTEM BASEPLATE SUBUNIT TSSF"/>
    <property type="match status" value="1"/>
</dbReference>
<dbReference type="KEGG" id="daf:Desaf_2244"/>
<name>F3YX72_DESAF</name>
<accession>F3YX72</accession>
<proteinExistence type="predicted"/>